<keyword evidence="3 6" id="KW-0489">Methyltransferase</keyword>
<dbReference type="Gene3D" id="3.40.50.150">
    <property type="entry name" value="Vaccinia Virus protein VP39"/>
    <property type="match status" value="1"/>
</dbReference>
<feature type="binding site" evidence="6">
    <location>
        <position position="78"/>
    </location>
    <ligand>
        <name>S-adenosyl-L-methionine</name>
        <dbReference type="ChEBI" id="CHEBI:59789"/>
    </ligand>
</feature>
<name>A0A1G6N3D3_9BACT</name>
<comment type="caution">
    <text evidence="6">Lacks conserved residue(s) required for the propagation of feature annotation.</text>
</comment>
<keyword evidence="8" id="KW-1185">Reference proteome</keyword>
<dbReference type="AlphaFoldDB" id="A0A1G6N3D3"/>
<evidence type="ECO:0000256" key="5">
    <source>
        <dbReference type="ARBA" id="ARBA00022691"/>
    </source>
</evidence>
<dbReference type="InterPro" id="IPR029063">
    <property type="entry name" value="SAM-dependent_MTases_sf"/>
</dbReference>
<evidence type="ECO:0000256" key="4">
    <source>
        <dbReference type="ARBA" id="ARBA00022679"/>
    </source>
</evidence>
<organism evidence="7 8">
    <name type="scientific">Desulfurella multipotens</name>
    <dbReference type="NCBI Taxonomy" id="79269"/>
    <lineage>
        <taxon>Bacteria</taxon>
        <taxon>Pseudomonadati</taxon>
        <taxon>Campylobacterota</taxon>
        <taxon>Desulfurellia</taxon>
        <taxon>Desulfurellales</taxon>
        <taxon>Desulfurellaceae</taxon>
        <taxon>Desulfurella</taxon>
    </lineage>
</organism>
<comment type="function">
    <text evidence="6">Specifically methylates the N7 position of a guanine in 16S rRNA.</text>
</comment>
<dbReference type="GO" id="GO:0070043">
    <property type="term" value="F:rRNA (guanine-N7-)-methyltransferase activity"/>
    <property type="evidence" value="ECO:0007669"/>
    <property type="project" value="UniProtKB-UniRule"/>
</dbReference>
<dbReference type="InterPro" id="IPR003682">
    <property type="entry name" value="rRNA_ssu_MeTfrase_G"/>
</dbReference>
<dbReference type="EC" id="2.1.1.-" evidence="6"/>
<dbReference type="Proteomes" id="UP000199411">
    <property type="component" value="Unassembled WGS sequence"/>
</dbReference>
<dbReference type="Pfam" id="PF02527">
    <property type="entry name" value="GidB"/>
    <property type="match status" value="1"/>
</dbReference>
<evidence type="ECO:0000256" key="2">
    <source>
        <dbReference type="ARBA" id="ARBA00022552"/>
    </source>
</evidence>
<sequence length="200" mass="23259">MYNRNQLEILLEKINIKDYEKLKKLEIYIENLTKWNKVINLTSKNFEAIKHIQDSLMFFEVIKNPSGNLIDIGSGNGFPAIIIAILSNKLNVTMVEQNIKKSAFLRDTIYKLQIDAKVLNTNILEVPTETKFSFVTLRGLKCNCKMQTKIHSLLLTNKGKLVIWTYPAPHLKYFKLLHSFSKNNKHIHVYIKEQAEQQPI</sequence>
<feature type="binding site" evidence="6">
    <location>
        <position position="73"/>
    </location>
    <ligand>
        <name>S-adenosyl-L-methionine</name>
        <dbReference type="ChEBI" id="CHEBI:59789"/>
    </ligand>
</feature>
<dbReference type="GO" id="GO:0005829">
    <property type="term" value="C:cytosol"/>
    <property type="evidence" value="ECO:0007669"/>
    <property type="project" value="TreeGrafter"/>
</dbReference>
<dbReference type="EMBL" id="FMYU01000007">
    <property type="protein sequence ID" value="SDC62340.1"/>
    <property type="molecule type" value="Genomic_DNA"/>
</dbReference>
<keyword evidence="2 6" id="KW-0698">rRNA processing</keyword>
<comment type="subcellular location">
    <subcellularLocation>
        <location evidence="6">Cytoplasm</location>
    </subcellularLocation>
</comment>
<dbReference type="PANTHER" id="PTHR31760">
    <property type="entry name" value="S-ADENOSYL-L-METHIONINE-DEPENDENT METHYLTRANSFERASES SUPERFAMILY PROTEIN"/>
    <property type="match status" value="1"/>
</dbReference>
<keyword evidence="1 6" id="KW-0963">Cytoplasm</keyword>
<dbReference type="PANTHER" id="PTHR31760:SF0">
    <property type="entry name" value="S-ADENOSYL-L-METHIONINE-DEPENDENT METHYLTRANSFERASES SUPERFAMILY PROTEIN"/>
    <property type="match status" value="1"/>
</dbReference>
<feature type="binding site" evidence="6">
    <location>
        <position position="138"/>
    </location>
    <ligand>
        <name>S-adenosyl-L-methionine</name>
        <dbReference type="ChEBI" id="CHEBI:59789"/>
    </ligand>
</feature>
<proteinExistence type="inferred from homology"/>
<protein>
    <recommendedName>
        <fullName evidence="6">Ribosomal RNA small subunit methyltransferase G</fullName>
        <ecNumber evidence="6">2.1.1.-</ecNumber>
    </recommendedName>
    <alternativeName>
        <fullName evidence="6">16S rRNA 7-methylguanosine methyltransferase</fullName>
        <shortName evidence="6">16S rRNA m7G methyltransferase</shortName>
    </alternativeName>
</protein>
<evidence type="ECO:0000313" key="8">
    <source>
        <dbReference type="Proteomes" id="UP000199411"/>
    </source>
</evidence>
<gene>
    <name evidence="6" type="primary">rsmG</name>
    <name evidence="7" type="ORF">SAMN05660835_01100</name>
</gene>
<evidence type="ECO:0000256" key="1">
    <source>
        <dbReference type="ARBA" id="ARBA00022490"/>
    </source>
</evidence>
<reference evidence="8" key="1">
    <citation type="submission" date="2016-10" db="EMBL/GenBank/DDBJ databases">
        <authorList>
            <person name="Varghese N."/>
            <person name="Submissions S."/>
        </authorList>
    </citation>
    <scope>NUCLEOTIDE SEQUENCE [LARGE SCALE GENOMIC DNA]</scope>
    <source>
        <strain evidence="8">DSM 8415</strain>
    </source>
</reference>
<keyword evidence="4 6" id="KW-0808">Transferase</keyword>
<comment type="similarity">
    <text evidence="6">Belongs to the methyltransferase superfamily. RNA methyltransferase RsmG family.</text>
</comment>
<keyword evidence="5 6" id="KW-0949">S-adenosyl-L-methionine</keyword>
<dbReference type="NCBIfam" id="TIGR00138">
    <property type="entry name" value="rsmG_gidB"/>
    <property type="match status" value="1"/>
</dbReference>
<accession>A0A1G6N3D3</accession>
<evidence type="ECO:0000256" key="6">
    <source>
        <dbReference type="HAMAP-Rule" id="MF_00074"/>
    </source>
</evidence>
<dbReference type="HAMAP" id="MF_00074">
    <property type="entry name" value="16SrRNA_methyltr_G"/>
    <property type="match status" value="1"/>
</dbReference>
<evidence type="ECO:0000256" key="3">
    <source>
        <dbReference type="ARBA" id="ARBA00022603"/>
    </source>
</evidence>
<dbReference type="SUPFAM" id="SSF53335">
    <property type="entry name" value="S-adenosyl-L-methionine-dependent methyltransferases"/>
    <property type="match status" value="1"/>
</dbReference>
<evidence type="ECO:0000313" key="7">
    <source>
        <dbReference type="EMBL" id="SDC62340.1"/>
    </source>
</evidence>